<accession>A0ABZ0CT41</accession>
<dbReference type="EMBL" id="CP136336">
    <property type="protein sequence ID" value="WOB06120.1"/>
    <property type="molecule type" value="Genomic_DNA"/>
</dbReference>
<organism evidence="2 3">
    <name type="scientific">Piscinibacter gummiphilus</name>
    <dbReference type="NCBI Taxonomy" id="946333"/>
    <lineage>
        <taxon>Bacteria</taxon>
        <taxon>Pseudomonadati</taxon>
        <taxon>Pseudomonadota</taxon>
        <taxon>Betaproteobacteria</taxon>
        <taxon>Burkholderiales</taxon>
        <taxon>Sphaerotilaceae</taxon>
        <taxon>Piscinibacter</taxon>
    </lineage>
</organism>
<dbReference type="PANTHER" id="PTHR46142">
    <property type="match status" value="1"/>
</dbReference>
<dbReference type="RefSeq" id="WP_316698435.1">
    <property type="nucleotide sequence ID" value="NZ_CP136336.1"/>
</dbReference>
<evidence type="ECO:0000313" key="2">
    <source>
        <dbReference type="EMBL" id="WOB06120.1"/>
    </source>
</evidence>
<evidence type="ECO:0000259" key="1">
    <source>
        <dbReference type="PROSITE" id="PS51819"/>
    </source>
</evidence>
<dbReference type="Gene3D" id="3.10.180.10">
    <property type="entry name" value="2,3-Dihydroxybiphenyl 1,2-Dioxygenase, domain 1"/>
    <property type="match status" value="1"/>
</dbReference>
<dbReference type="InterPro" id="IPR037523">
    <property type="entry name" value="VOC_core"/>
</dbReference>
<name>A0ABZ0CT41_9BURK</name>
<protein>
    <submittedName>
        <fullName evidence="2">VOC family protein</fullName>
    </submittedName>
</protein>
<dbReference type="Pfam" id="PF00903">
    <property type="entry name" value="Glyoxalase"/>
    <property type="match status" value="1"/>
</dbReference>
<feature type="domain" description="VOC" evidence="1">
    <location>
        <begin position="5"/>
        <end position="129"/>
    </location>
</feature>
<sequence length="172" mass="19079">MLFGKLFHTGLRTADLASSVRFYTDVLGMVQVPRPPFDFPGAWLAPAQAGAEATIHLYAGDAAREPDGSVLTGSGAIDHLSIVCGGYSAFRAQFERFGLPYRENLVPGTPLWQLFVYDPNGVQLELTFHAAAEREPVPVISPERLYKPRERWFEPAAYRQFSTPSKDDHGRP</sequence>
<proteinExistence type="predicted"/>
<dbReference type="PANTHER" id="PTHR46142:SF3">
    <property type="entry name" value="F18B13.24 PROTEIN"/>
    <property type="match status" value="1"/>
</dbReference>
<dbReference type="SUPFAM" id="SSF54593">
    <property type="entry name" value="Glyoxalase/Bleomycin resistance protein/Dihydroxybiphenyl dioxygenase"/>
    <property type="match status" value="1"/>
</dbReference>
<dbReference type="Proteomes" id="UP001303946">
    <property type="component" value="Chromosome"/>
</dbReference>
<dbReference type="InterPro" id="IPR004360">
    <property type="entry name" value="Glyas_Fos-R_dOase_dom"/>
</dbReference>
<dbReference type="InterPro" id="IPR029068">
    <property type="entry name" value="Glyas_Bleomycin-R_OHBP_Dase"/>
</dbReference>
<evidence type="ECO:0000313" key="3">
    <source>
        <dbReference type="Proteomes" id="UP001303946"/>
    </source>
</evidence>
<dbReference type="PROSITE" id="PS51819">
    <property type="entry name" value="VOC"/>
    <property type="match status" value="1"/>
</dbReference>
<gene>
    <name evidence="2" type="ORF">RXV79_14425</name>
</gene>
<keyword evidence="3" id="KW-1185">Reference proteome</keyword>
<reference evidence="2 3" key="1">
    <citation type="submission" date="2023-10" db="EMBL/GenBank/DDBJ databases">
        <title>Bacteria for the degradation of biodegradable plastic PBAT(Polybutylene adipate terephthalate).</title>
        <authorList>
            <person name="Weon H.-Y."/>
            <person name="Yeon J."/>
        </authorList>
    </citation>
    <scope>NUCLEOTIDE SEQUENCE [LARGE SCALE GENOMIC DNA]</scope>
    <source>
        <strain evidence="2 3">SBD 7-3</strain>
    </source>
</reference>